<dbReference type="InterPro" id="IPR039891">
    <property type="entry name" value="VWA8"/>
</dbReference>
<organism evidence="2 3">
    <name type="scientific">Emiliania huxleyi (strain CCMP1516)</name>
    <dbReference type="NCBI Taxonomy" id="280463"/>
    <lineage>
        <taxon>Eukaryota</taxon>
        <taxon>Haptista</taxon>
        <taxon>Haptophyta</taxon>
        <taxon>Prymnesiophyceae</taxon>
        <taxon>Isochrysidales</taxon>
        <taxon>Noelaerhabdaceae</taxon>
        <taxon>Emiliania</taxon>
    </lineage>
</organism>
<protein>
    <recommendedName>
        <fullName evidence="1">ATPase dynein-related AAA domain-containing protein</fullName>
    </recommendedName>
</protein>
<dbReference type="GO" id="GO:0016887">
    <property type="term" value="F:ATP hydrolysis activity"/>
    <property type="evidence" value="ECO:0007669"/>
    <property type="project" value="InterPro"/>
</dbReference>
<dbReference type="PANTHER" id="PTHR21610">
    <property type="entry name" value="VON WILLEBRAND FACTOR A DOMAIN-CONTAINING PROTEIN 8"/>
    <property type="match status" value="1"/>
</dbReference>
<dbReference type="HOGENOM" id="CLU_1083536_0_0_1"/>
<reference evidence="2" key="2">
    <citation type="submission" date="2024-10" db="UniProtKB">
        <authorList>
            <consortium name="EnsemblProtists"/>
        </authorList>
    </citation>
    <scope>IDENTIFICATION</scope>
</reference>
<evidence type="ECO:0000313" key="3">
    <source>
        <dbReference type="Proteomes" id="UP000013827"/>
    </source>
</evidence>
<dbReference type="PaxDb" id="2903-EOD35356"/>
<accession>A0A0D3KHX1</accession>
<dbReference type="STRING" id="2903.R1FIH9"/>
<keyword evidence="3" id="KW-1185">Reference proteome</keyword>
<dbReference type="AlphaFoldDB" id="A0A0D3KHX1"/>
<dbReference type="KEGG" id="ehx:EMIHUDRAFT_201397"/>
<proteinExistence type="predicted"/>
<name>A0A0D3KHX1_EMIH1</name>
<dbReference type="PANTHER" id="PTHR21610:SF9">
    <property type="entry name" value="VON WILLEBRAND FACTOR A DOMAIN-CONTAINING PROTEIN 8"/>
    <property type="match status" value="1"/>
</dbReference>
<dbReference type="EnsemblProtists" id="EOD35356">
    <property type="protein sequence ID" value="EOD35356"/>
    <property type="gene ID" value="EMIHUDRAFT_201397"/>
</dbReference>
<dbReference type="RefSeq" id="XP_005787785.1">
    <property type="nucleotide sequence ID" value="XM_005787728.1"/>
</dbReference>
<dbReference type="Proteomes" id="UP000013827">
    <property type="component" value="Unassembled WGS sequence"/>
</dbReference>
<evidence type="ECO:0000313" key="2">
    <source>
        <dbReference type="EnsemblProtists" id="EOD35356"/>
    </source>
</evidence>
<dbReference type="eggNOG" id="KOG1808">
    <property type="taxonomic scope" value="Eukaryota"/>
</dbReference>
<dbReference type="InterPro" id="IPR011704">
    <property type="entry name" value="ATPase_dyneun-rel_AAA"/>
</dbReference>
<evidence type="ECO:0000259" key="1">
    <source>
        <dbReference type="Pfam" id="PF07728"/>
    </source>
</evidence>
<feature type="domain" description="ATPase dynein-related AAA" evidence="1">
    <location>
        <begin position="47"/>
        <end position="118"/>
    </location>
</feature>
<dbReference type="GO" id="GO:0005737">
    <property type="term" value="C:cytoplasm"/>
    <property type="evidence" value="ECO:0007669"/>
    <property type="project" value="TreeGrafter"/>
</dbReference>
<reference evidence="3" key="1">
    <citation type="journal article" date="2013" name="Nature">
        <title>Pan genome of the phytoplankton Emiliania underpins its global distribution.</title>
        <authorList>
            <person name="Read B.A."/>
            <person name="Kegel J."/>
            <person name="Klute M.J."/>
            <person name="Kuo A."/>
            <person name="Lefebvre S.C."/>
            <person name="Maumus F."/>
            <person name="Mayer C."/>
            <person name="Miller J."/>
            <person name="Monier A."/>
            <person name="Salamov A."/>
            <person name="Young J."/>
            <person name="Aguilar M."/>
            <person name="Claverie J.M."/>
            <person name="Frickenhaus S."/>
            <person name="Gonzalez K."/>
            <person name="Herman E.K."/>
            <person name="Lin Y.C."/>
            <person name="Napier J."/>
            <person name="Ogata H."/>
            <person name="Sarno A.F."/>
            <person name="Shmutz J."/>
            <person name="Schroeder D."/>
            <person name="de Vargas C."/>
            <person name="Verret F."/>
            <person name="von Dassow P."/>
            <person name="Valentin K."/>
            <person name="Van de Peer Y."/>
            <person name="Wheeler G."/>
            <person name="Dacks J.B."/>
            <person name="Delwiche C.F."/>
            <person name="Dyhrman S.T."/>
            <person name="Glockner G."/>
            <person name="John U."/>
            <person name="Richards T."/>
            <person name="Worden A.Z."/>
            <person name="Zhang X."/>
            <person name="Grigoriev I.V."/>
            <person name="Allen A.E."/>
            <person name="Bidle K."/>
            <person name="Borodovsky M."/>
            <person name="Bowler C."/>
            <person name="Brownlee C."/>
            <person name="Cock J.M."/>
            <person name="Elias M."/>
            <person name="Gladyshev V.N."/>
            <person name="Groth M."/>
            <person name="Guda C."/>
            <person name="Hadaegh A."/>
            <person name="Iglesias-Rodriguez M.D."/>
            <person name="Jenkins J."/>
            <person name="Jones B.M."/>
            <person name="Lawson T."/>
            <person name="Leese F."/>
            <person name="Lindquist E."/>
            <person name="Lobanov A."/>
            <person name="Lomsadze A."/>
            <person name="Malik S.B."/>
            <person name="Marsh M.E."/>
            <person name="Mackinder L."/>
            <person name="Mock T."/>
            <person name="Mueller-Roeber B."/>
            <person name="Pagarete A."/>
            <person name="Parker M."/>
            <person name="Probert I."/>
            <person name="Quesneville H."/>
            <person name="Raines C."/>
            <person name="Rensing S.A."/>
            <person name="Riano-Pachon D.M."/>
            <person name="Richier S."/>
            <person name="Rokitta S."/>
            <person name="Shiraiwa Y."/>
            <person name="Soanes D.M."/>
            <person name="van der Giezen M."/>
            <person name="Wahlund T.M."/>
            <person name="Williams B."/>
            <person name="Wilson W."/>
            <person name="Wolfe G."/>
            <person name="Wurch L.L."/>
        </authorList>
    </citation>
    <scope>NUCLEOTIDE SEQUENCE</scope>
</reference>
<sequence>MLPLVRRRLELVGSANRSLLPSGSDSEETLATLEWLAKKALLRQDAMLLGESVGTLRSLAFRFCEVTGREAEHVSISRDTTESDLKQRREIRGGSVVYSDLPVVQAAVNGRVRCHDDFLVLVIGLPVPRFPGAPLDPPLRSRFQSIARLSAAFPAAPLPQLLPRALPPHPKVSEMLRHFELALPGDEALSAPAGGYQVSTLRPAELLPEGSDNDPARTALVEWRHSGGGDVTSVVGCGEHFGSADAAALAGPILDTS</sequence>
<dbReference type="GO" id="GO:0005524">
    <property type="term" value="F:ATP binding"/>
    <property type="evidence" value="ECO:0007669"/>
    <property type="project" value="InterPro"/>
</dbReference>
<dbReference type="Pfam" id="PF07728">
    <property type="entry name" value="AAA_5"/>
    <property type="match status" value="1"/>
</dbReference>
<dbReference type="GeneID" id="17280626"/>